<dbReference type="Proteomes" id="UP000324233">
    <property type="component" value="Chromosome"/>
</dbReference>
<sequence length="88" mass="9610" precursor="true">MSRPNRWTGFALLACLALSILALGSSMSSGQGPAAKPAIWEYKSIWFSPTNKPPEDLNAEGKQGWELVSVAEADQFHHVIAVFKRAKP</sequence>
<gene>
    <name evidence="2" type="ORF">OJF2_65180</name>
</gene>
<evidence type="ECO:0000313" key="2">
    <source>
        <dbReference type="EMBL" id="QEH37923.1"/>
    </source>
</evidence>
<evidence type="ECO:0008006" key="4">
    <source>
        <dbReference type="Google" id="ProtNLM"/>
    </source>
</evidence>
<protein>
    <recommendedName>
        <fullName evidence="4">DUF4177 domain-containing protein</fullName>
    </recommendedName>
</protein>
<feature type="chain" id="PRO_5022747703" description="DUF4177 domain-containing protein" evidence="1">
    <location>
        <begin position="31"/>
        <end position="88"/>
    </location>
</feature>
<name>A0A5B9WBS5_9BACT</name>
<evidence type="ECO:0000256" key="1">
    <source>
        <dbReference type="SAM" id="SignalP"/>
    </source>
</evidence>
<reference evidence="2 3" key="1">
    <citation type="submission" date="2019-08" db="EMBL/GenBank/DDBJ databases">
        <title>Deep-cultivation of Planctomycetes and their phenomic and genomic characterization uncovers novel biology.</title>
        <authorList>
            <person name="Wiegand S."/>
            <person name="Jogler M."/>
            <person name="Boedeker C."/>
            <person name="Pinto D."/>
            <person name="Vollmers J."/>
            <person name="Rivas-Marin E."/>
            <person name="Kohn T."/>
            <person name="Peeters S.H."/>
            <person name="Heuer A."/>
            <person name="Rast P."/>
            <person name="Oberbeckmann S."/>
            <person name="Bunk B."/>
            <person name="Jeske O."/>
            <person name="Meyerdierks A."/>
            <person name="Storesund J.E."/>
            <person name="Kallscheuer N."/>
            <person name="Luecker S."/>
            <person name="Lage O.M."/>
            <person name="Pohl T."/>
            <person name="Merkel B.J."/>
            <person name="Hornburger P."/>
            <person name="Mueller R.-W."/>
            <person name="Bruemmer F."/>
            <person name="Labrenz M."/>
            <person name="Spormann A.M."/>
            <person name="Op den Camp H."/>
            <person name="Overmann J."/>
            <person name="Amann R."/>
            <person name="Jetten M.S.M."/>
            <person name="Mascher T."/>
            <person name="Medema M.H."/>
            <person name="Devos D.P."/>
            <person name="Kaster A.-K."/>
            <person name="Ovreas L."/>
            <person name="Rohde M."/>
            <person name="Galperin M.Y."/>
            <person name="Jogler C."/>
        </authorList>
    </citation>
    <scope>NUCLEOTIDE SEQUENCE [LARGE SCALE GENOMIC DNA]</scope>
    <source>
        <strain evidence="2 3">OJF2</strain>
    </source>
</reference>
<dbReference type="KEGG" id="agv:OJF2_65180"/>
<proteinExistence type="predicted"/>
<keyword evidence="1" id="KW-0732">Signal</keyword>
<accession>A0A5B9WBS5</accession>
<organism evidence="2 3">
    <name type="scientific">Aquisphaera giovannonii</name>
    <dbReference type="NCBI Taxonomy" id="406548"/>
    <lineage>
        <taxon>Bacteria</taxon>
        <taxon>Pseudomonadati</taxon>
        <taxon>Planctomycetota</taxon>
        <taxon>Planctomycetia</taxon>
        <taxon>Isosphaerales</taxon>
        <taxon>Isosphaeraceae</taxon>
        <taxon>Aquisphaera</taxon>
    </lineage>
</organism>
<evidence type="ECO:0000313" key="3">
    <source>
        <dbReference type="Proteomes" id="UP000324233"/>
    </source>
</evidence>
<dbReference type="EMBL" id="CP042997">
    <property type="protein sequence ID" value="QEH37923.1"/>
    <property type="molecule type" value="Genomic_DNA"/>
</dbReference>
<dbReference type="AlphaFoldDB" id="A0A5B9WBS5"/>
<keyword evidence="3" id="KW-1185">Reference proteome</keyword>
<feature type="signal peptide" evidence="1">
    <location>
        <begin position="1"/>
        <end position="30"/>
    </location>
</feature>